<reference evidence="1 2" key="1">
    <citation type="submission" date="2018-10" db="EMBL/GenBank/DDBJ databases">
        <title>Genomic Encyclopedia of Type Strains, Phase IV (KMG-IV): sequencing the most valuable type-strain genomes for metagenomic binning, comparative biology and taxonomic classification.</title>
        <authorList>
            <person name="Goeker M."/>
        </authorList>
    </citation>
    <scope>NUCLEOTIDE SEQUENCE [LARGE SCALE GENOMIC DNA]</scope>
    <source>
        <strain evidence="1 2">DSM 22228</strain>
    </source>
</reference>
<accession>A0A495RJM3</accession>
<sequence length="160" mass="17883">MSKLTLTELMATNPDGALEKIAAEYQVSLLTVIQALPHCRLLAGQHFDQVCQAVEQWGNVTILVNTPDIIFEFYGNLPSGKHGHGYYNLQGKQGFSGHISAQRCQHIAFIERKFMGVDTASILFLNDAGQAMFKIFVGRDEQRNLQAEQLSAFRQLSQIK</sequence>
<dbReference type="OrthoDB" id="8781266at2"/>
<organism evidence="1 2">
    <name type="scientific">Orbus hercynius</name>
    <dbReference type="NCBI Taxonomy" id="593135"/>
    <lineage>
        <taxon>Bacteria</taxon>
        <taxon>Pseudomonadati</taxon>
        <taxon>Pseudomonadota</taxon>
        <taxon>Gammaproteobacteria</taxon>
        <taxon>Orbales</taxon>
        <taxon>Orbaceae</taxon>
        <taxon>Orbus</taxon>
    </lineage>
</organism>
<dbReference type="RefSeq" id="WP_121144618.1">
    <property type="nucleotide sequence ID" value="NZ_RBWY01000001.1"/>
</dbReference>
<dbReference type="Gene3D" id="3.40.1570.10">
    <property type="entry name" value="HemS/ChuS/ChuX like domains"/>
    <property type="match status" value="1"/>
</dbReference>
<proteinExistence type="predicted"/>
<dbReference type="Proteomes" id="UP000278542">
    <property type="component" value="Unassembled WGS sequence"/>
</dbReference>
<keyword evidence="2" id="KW-1185">Reference proteome</keyword>
<dbReference type="Pfam" id="PF06228">
    <property type="entry name" value="ChuX_HutX"/>
    <property type="match status" value="1"/>
</dbReference>
<dbReference type="CDD" id="cd16829">
    <property type="entry name" value="ChuX_HutX-like"/>
    <property type="match status" value="1"/>
</dbReference>
<dbReference type="NCBIfam" id="TIGR04108">
    <property type="entry name" value="HutX"/>
    <property type="match status" value="1"/>
</dbReference>
<dbReference type="AlphaFoldDB" id="A0A495RJM3"/>
<dbReference type="EMBL" id="RBWY01000001">
    <property type="protein sequence ID" value="RKS87742.1"/>
    <property type="molecule type" value="Genomic_DNA"/>
</dbReference>
<comment type="caution">
    <text evidence="1">The sequence shown here is derived from an EMBL/GenBank/DDBJ whole genome shotgun (WGS) entry which is preliminary data.</text>
</comment>
<evidence type="ECO:0000313" key="2">
    <source>
        <dbReference type="Proteomes" id="UP000278542"/>
    </source>
</evidence>
<dbReference type="InterPro" id="IPR010413">
    <property type="entry name" value="HutX-like"/>
</dbReference>
<gene>
    <name evidence="1" type="ORF">DES39_0984</name>
</gene>
<protein>
    <submittedName>
        <fullName evidence="1">Heme utilization protein HuvX</fullName>
    </submittedName>
</protein>
<dbReference type="SUPFAM" id="SSF144064">
    <property type="entry name" value="Heme iron utilization protein-like"/>
    <property type="match status" value="1"/>
</dbReference>
<dbReference type="InterPro" id="IPR053733">
    <property type="entry name" value="Heme_Transport_Util_sf"/>
</dbReference>
<name>A0A495RJM3_9GAMM</name>
<evidence type="ECO:0000313" key="1">
    <source>
        <dbReference type="EMBL" id="RKS87742.1"/>
    </source>
</evidence>
<dbReference type="PIRSF" id="PIRSF030840">
    <property type="entry name" value="DUF1008"/>
    <property type="match status" value="1"/>
</dbReference>